<dbReference type="InterPro" id="IPR035093">
    <property type="entry name" value="RelE/ParE_toxin_dom_sf"/>
</dbReference>
<reference evidence="1 2" key="1">
    <citation type="submission" date="2018-12" db="EMBL/GenBank/DDBJ databases">
        <authorList>
            <person name="Criscuolo A."/>
        </authorList>
    </citation>
    <scope>NUCLEOTIDE SEQUENCE [LARGE SCALE GENOMIC DNA]</scope>
    <source>
        <strain evidence="1">ACIP1116241</strain>
    </source>
</reference>
<organism evidence="1 2">
    <name type="scientific">Paracoccus haematequi</name>
    <dbReference type="NCBI Taxonomy" id="2491866"/>
    <lineage>
        <taxon>Bacteria</taxon>
        <taxon>Pseudomonadati</taxon>
        <taxon>Pseudomonadota</taxon>
        <taxon>Alphaproteobacteria</taxon>
        <taxon>Rhodobacterales</taxon>
        <taxon>Paracoccaceae</taxon>
        <taxon>Paracoccus</taxon>
    </lineage>
</organism>
<dbReference type="EMBL" id="UZWE01000098">
    <property type="protein sequence ID" value="VDS10859.1"/>
    <property type="molecule type" value="Genomic_DNA"/>
</dbReference>
<dbReference type="Proteomes" id="UP000270743">
    <property type="component" value="Unassembled WGS sequence"/>
</dbReference>
<evidence type="ECO:0000313" key="2">
    <source>
        <dbReference type="Proteomes" id="UP000270743"/>
    </source>
</evidence>
<dbReference type="AlphaFoldDB" id="A0A3S4CME7"/>
<sequence length="114" mass="13140">MRIEFAAEAERDFVLIFDHLVDSYMAFGESRTEALQRAEARLAGILDDTTRIATAPRRGSRHDDLMPGLRQLTLGSVTFWFKVEDMDQKVRVLAVFFGAQDQHRRMLIRLLGQE</sequence>
<keyword evidence="2" id="KW-1185">Reference proteome</keyword>
<dbReference type="RefSeq" id="WP_241232927.1">
    <property type="nucleotide sequence ID" value="NZ_UZWE01000098.1"/>
</dbReference>
<dbReference type="Gene3D" id="3.30.2310.20">
    <property type="entry name" value="RelE-like"/>
    <property type="match status" value="1"/>
</dbReference>
<protein>
    <recommendedName>
        <fullName evidence="3">Plasmid stabilization system protein</fullName>
    </recommendedName>
</protein>
<accession>A0A3S4CME7</accession>
<gene>
    <name evidence="1" type="ORF">PARHAE_04078</name>
</gene>
<proteinExistence type="predicted"/>
<evidence type="ECO:0008006" key="3">
    <source>
        <dbReference type="Google" id="ProtNLM"/>
    </source>
</evidence>
<name>A0A3S4CME7_9RHOB</name>
<evidence type="ECO:0000313" key="1">
    <source>
        <dbReference type="EMBL" id="VDS10859.1"/>
    </source>
</evidence>